<evidence type="ECO:0000256" key="1">
    <source>
        <dbReference type="ARBA" id="ARBA00004651"/>
    </source>
</evidence>
<feature type="transmembrane region" description="Helical" evidence="8">
    <location>
        <begin position="263"/>
        <end position="291"/>
    </location>
</feature>
<evidence type="ECO:0000256" key="5">
    <source>
        <dbReference type="ARBA" id="ARBA00022692"/>
    </source>
</evidence>
<evidence type="ECO:0000256" key="4">
    <source>
        <dbReference type="ARBA" id="ARBA00022679"/>
    </source>
</evidence>
<dbReference type="GO" id="GO:0009103">
    <property type="term" value="P:lipopolysaccharide biosynthetic process"/>
    <property type="evidence" value="ECO:0007669"/>
    <property type="project" value="UniProtKB-ARBA"/>
</dbReference>
<protein>
    <submittedName>
        <fullName evidence="10">Glycosyl transferase, family 39</fullName>
    </submittedName>
</protein>
<dbReference type="GO" id="GO:0005886">
    <property type="term" value="C:plasma membrane"/>
    <property type="evidence" value="ECO:0007669"/>
    <property type="project" value="UniProtKB-SubCell"/>
</dbReference>
<dbReference type="Pfam" id="PF13231">
    <property type="entry name" value="PMT_2"/>
    <property type="match status" value="1"/>
</dbReference>
<dbReference type="PATRIC" id="fig|1618350.3.peg.995"/>
<evidence type="ECO:0000259" key="9">
    <source>
        <dbReference type="Pfam" id="PF13231"/>
    </source>
</evidence>
<dbReference type="AlphaFoldDB" id="A0A0G0EPN7"/>
<feature type="transmembrane region" description="Helical" evidence="8">
    <location>
        <begin position="303"/>
        <end position="319"/>
    </location>
</feature>
<feature type="transmembrane region" description="Helical" evidence="8">
    <location>
        <begin position="7"/>
        <end position="25"/>
    </location>
</feature>
<feature type="transmembrane region" description="Helical" evidence="8">
    <location>
        <begin position="351"/>
        <end position="370"/>
    </location>
</feature>
<feature type="transmembrane region" description="Helical" evidence="8">
    <location>
        <begin position="148"/>
        <end position="164"/>
    </location>
</feature>
<proteinExistence type="predicted"/>
<feature type="transmembrane region" description="Helical" evidence="8">
    <location>
        <begin position="214"/>
        <end position="233"/>
    </location>
</feature>
<evidence type="ECO:0000313" key="10">
    <source>
        <dbReference type="EMBL" id="KKP69247.1"/>
    </source>
</evidence>
<feature type="transmembrane region" description="Helical" evidence="8">
    <location>
        <begin position="114"/>
        <end position="136"/>
    </location>
</feature>
<feature type="domain" description="Glycosyltransferase RgtA/B/C/D-like" evidence="9">
    <location>
        <begin position="63"/>
        <end position="227"/>
    </location>
</feature>
<keyword evidence="7 8" id="KW-0472">Membrane</keyword>
<evidence type="ECO:0000256" key="2">
    <source>
        <dbReference type="ARBA" id="ARBA00022475"/>
    </source>
</evidence>
<keyword evidence="2" id="KW-1003">Cell membrane</keyword>
<comment type="caution">
    <text evidence="10">The sequence shown here is derived from an EMBL/GenBank/DDBJ whole genome shotgun (WGS) entry which is preliminary data.</text>
</comment>
<keyword evidence="6 8" id="KW-1133">Transmembrane helix</keyword>
<keyword evidence="4 10" id="KW-0808">Transferase</keyword>
<dbReference type="PANTHER" id="PTHR33908:SF11">
    <property type="entry name" value="MEMBRANE PROTEIN"/>
    <property type="match status" value="1"/>
</dbReference>
<keyword evidence="5 8" id="KW-0812">Transmembrane</keyword>
<dbReference type="InterPro" id="IPR050297">
    <property type="entry name" value="LipidA_mod_glycosyltrf_83"/>
</dbReference>
<evidence type="ECO:0000256" key="8">
    <source>
        <dbReference type="SAM" id="Phobius"/>
    </source>
</evidence>
<dbReference type="Proteomes" id="UP000034581">
    <property type="component" value="Unassembled WGS sequence"/>
</dbReference>
<accession>A0A0G0EPN7</accession>
<organism evidence="10 11">
    <name type="scientific">candidate division CPR3 bacterium GW2011_GWF2_35_18</name>
    <dbReference type="NCBI Taxonomy" id="1618350"/>
    <lineage>
        <taxon>Bacteria</taxon>
        <taxon>Bacteria division CPR3</taxon>
    </lineage>
</organism>
<keyword evidence="3" id="KW-0328">Glycosyltransferase</keyword>
<dbReference type="InterPro" id="IPR038731">
    <property type="entry name" value="RgtA/B/C-like"/>
</dbReference>
<dbReference type="GO" id="GO:0016763">
    <property type="term" value="F:pentosyltransferase activity"/>
    <property type="evidence" value="ECO:0007669"/>
    <property type="project" value="TreeGrafter"/>
</dbReference>
<feature type="transmembrane region" description="Helical" evidence="8">
    <location>
        <begin position="90"/>
        <end position="108"/>
    </location>
</feature>
<comment type="subcellular location">
    <subcellularLocation>
        <location evidence="1">Cell membrane</location>
        <topology evidence="1">Multi-pass membrane protein</topology>
    </subcellularLocation>
</comment>
<feature type="transmembrane region" description="Helical" evidence="8">
    <location>
        <begin position="66"/>
        <end position="83"/>
    </location>
</feature>
<dbReference type="PANTHER" id="PTHR33908">
    <property type="entry name" value="MANNOSYLTRANSFERASE YKCB-RELATED"/>
    <property type="match status" value="1"/>
</dbReference>
<gene>
    <name evidence="10" type="ORF">UR67_C0008G0003</name>
</gene>
<feature type="transmembrane region" description="Helical" evidence="8">
    <location>
        <begin position="170"/>
        <end position="202"/>
    </location>
</feature>
<reference evidence="10 11" key="1">
    <citation type="journal article" date="2015" name="Nature">
        <title>rRNA introns, odd ribosomes, and small enigmatic genomes across a large radiation of phyla.</title>
        <authorList>
            <person name="Brown C.T."/>
            <person name="Hug L.A."/>
            <person name="Thomas B.C."/>
            <person name="Sharon I."/>
            <person name="Castelle C.J."/>
            <person name="Singh A."/>
            <person name="Wilkins M.J."/>
            <person name="Williams K.H."/>
            <person name="Banfield J.F."/>
        </authorList>
    </citation>
    <scope>NUCLEOTIDE SEQUENCE [LARGE SCALE GENOMIC DNA]</scope>
</reference>
<evidence type="ECO:0000256" key="3">
    <source>
        <dbReference type="ARBA" id="ARBA00022676"/>
    </source>
</evidence>
<dbReference type="STRING" id="1618350.UR67_C0008G0003"/>
<name>A0A0G0EPN7_UNCC3</name>
<evidence type="ECO:0000256" key="7">
    <source>
        <dbReference type="ARBA" id="ARBA00023136"/>
    </source>
</evidence>
<evidence type="ECO:0000313" key="11">
    <source>
        <dbReference type="Proteomes" id="UP000034581"/>
    </source>
</evidence>
<dbReference type="EMBL" id="LBQB01000008">
    <property type="protein sequence ID" value="KKP69247.1"/>
    <property type="molecule type" value="Genomic_DNA"/>
</dbReference>
<evidence type="ECO:0000256" key="6">
    <source>
        <dbReference type="ARBA" id="ARBA00022989"/>
    </source>
</evidence>
<sequence>MSLLEKFLFILLIILSLLFCFYKLGSPEIQRWDEGTNIKVVTESLNLENPLILKYEGKFFFEKPPLFYYLTMASVQILGANNFGFRFISALSGFLIILLVFLIGKSLYSTKAGLISGFFLLTVTQLFISNPAGIFATHNFRSADSDSLQILFMLVAFYDFYQFYKQRKTLPYFGIIASSLAILIKGPLGLIPFISLILLLIINKEKPFPKKESLIILVLIALAIIPWHFMMYVKFDSQFINEYLHYHLFARGLTPLEGHGEPFWFYFQIMFSPYFFSTAILFFVSLIFLFMEKNLLQEKSMQFLLLIICLFFSIITLTQTKLSWYLLPLYPFIAILSGGVLEKVAKKHQKILWTLIPIMIISTCLNIYFLTQI</sequence>